<accession>A0A0R1VT78</accession>
<dbReference type="InterPro" id="IPR000150">
    <property type="entry name" value="Cof"/>
</dbReference>
<protein>
    <submittedName>
        <fullName evidence="1">Sugar-phosphatase</fullName>
    </submittedName>
</protein>
<dbReference type="InterPro" id="IPR006379">
    <property type="entry name" value="HAD-SF_hydro_IIB"/>
</dbReference>
<dbReference type="PANTHER" id="PTHR10000:SF53">
    <property type="entry name" value="5-AMINO-6-(5-PHOSPHO-D-RIBITYLAMINO)URACIL PHOSPHATASE YBJI-RELATED"/>
    <property type="match status" value="1"/>
</dbReference>
<dbReference type="Gene3D" id="3.40.50.1000">
    <property type="entry name" value="HAD superfamily/HAD-like"/>
    <property type="match status" value="1"/>
</dbReference>
<evidence type="ECO:0000313" key="2">
    <source>
        <dbReference type="Proteomes" id="UP000051307"/>
    </source>
</evidence>
<dbReference type="Proteomes" id="UP000051307">
    <property type="component" value="Unassembled WGS sequence"/>
</dbReference>
<comment type="caution">
    <text evidence="1">The sequence shown here is derived from an EMBL/GenBank/DDBJ whole genome shotgun (WGS) entry which is preliminary data.</text>
</comment>
<dbReference type="GO" id="GO:0000287">
    <property type="term" value="F:magnesium ion binding"/>
    <property type="evidence" value="ECO:0007669"/>
    <property type="project" value="TreeGrafter"/>
</dbReference>
<dbReference type="PATRIC" id="fig|1423767.3.peg.25"/>
<proteinExistence type="predicted"/>
<dbReference type="CDD" id="cd07518">
    <property type="entry name" value="HAD_YbiV-Like"/>
    <property type="match status" value="1"/>
</dbReference>
<dbReference type="PANTHER" id="PTHR10000">
    <property type="entry name" value="PHOSPHOSERINE PHOSPHATASE"/>
    <property type="match status" value="1"/>
</dbReference>
<dbReference type="Gene3D" id="3.30.1240.10">
    <property type="match status" value="1"/>
</dbReference>
<dbReference type="AlphaFoldDB" id="A0A0R1VT78"/>
<dbReference type="PROSITE" id="PS01229">
    <property type="entry name" value="COF_2"/>
    <property type="match status" value="1"/>
</dbReference>
<organism evidence="1 2">
    <name type="scientific">Lactobacillus kitasatonis DSM 16761 = JCM 1039</name>
    <dbReference type="NCBI Taxonomy" id="1423767"/>
    <lineage>
        <taxon>Bacteria</taxon>
        <taxon>Bacillati</taxon>
        <taxon>Bacillota</taxon>
        <taxon>Bacilli</taxon>
        <taxon>Lactobacillales</taxon>
        <taxon>Lactobacillaceae</taxon>
        <taxon>Lactobacillus</taxon>
    </lineage>
</organism>
<dbReference type="GO" id="GO:0016791">
    <property type="term" value="F:phosphatase activity"/>
    <property type="evidence" value="ECO:0007669"/>
    <property type="project" value="TreeGrafter"/>
</dbReference>
<reference evidence="1 2" key="1">
    <citation type="journal article" date="2015" name="Genome Announc.">
        <title>Expanding the biotechnology potential of lactobacilli through comparative genomics of 213 strains and associated genera.</title>
        <authorList>
            <person name="Sun Z."/>
            <person name="Harris H.M."/>
            <person name="McCann A."/>
            <person name="Guo C."/>
            <person name="Argimon S."/>
            <person name="Zhang W."/>
            <person name="Yang X."/>
            <person name="Jeffery I.B."/>
            <person name="Cooney J.C."/>
            <person name="Kagawa T.F."/>
            <person name="Liu W."/>
            <person name="Song Y."/>
            <person name="Salvetti E."/>
            <person name="Wrobel A."/>
            <person name="Rasinkangas P."/>
            <person name="Parkhill J."/>
            <person name="Rea M.C."/>
            <person name="O'Sullivan O."/>
            <person name="Ritari J."/>
            <person name="Douillard F.P."/>
            <person name="Paul Ross R."/>
            <person name="Yang R."/>
            <person name="Briner A.E."/>
            <person name="Felis G.E."/>
            <person name="de Vos W.M."/>
            <person name="Barrangou R."/>
            <person name="Klaenhammer T.R."/>
            <person name="Caufield P.W."/>
            <person name="Cui Y."/>
            <person name="Zhang H."/>
            <person name="O'Toole P.W."/>
        </authorList>
    </citation>
    <scope>NUCLEOTIDE SEQUENCE [LARGE SCALE GENOMIC DNA]</scope>
    <source>
        <strain evidence="1 2">DSM 16761</strain>
    </source>
</reference>
<dbReference type="Pfam" id="PF08282">
    <property type="entry name" value="Hydrolase_3"/>
    <property type="match status" value="1"/>
</dbReference>
<dbReference type="InterPro" id="IPR023214">
    <property type="entry name" value="HAD_sf"/>
</dbReference>
<dbReference type="NCBIfam" id="TIGR01484">
    <property type="entry name" value="HAD-SF-IIB"/>
    <property type="match status" value="1"/>
</dbReference>
<dbReference type="InterPro" id="IPR036412">
    <property type="entry name" value="HAD-like_sf"/>
</dbReference>
<evidence type="ECO:0000313" key="1">
    <source>
        <dbReference type="EMBL" id="KRM05878.1"/>
    </source>
</evidence>
<dbReference type="RefSeq" id="WP_025015513.1">
    <property type="nucleotide sequence ID" value="NZ_AZFU01000008.1"/>
</dbReference>
<dbReference type="SFLD" id="SFLDG01144">
    <property type="entry name" value="C2.B.4:_PGP_Like"/>
    <property type="match status" value="1"/>
</dbReference>
<dbReference type="SUPFAM" id="SSF56784">
    <property type="entry name" value="HAD-like"/>
    <property type="match status" value="1"/>
</dbReference>
<dbReference type="SFLD" id="SFLDG01140">
    <property type="entry name" value="C2.B:_Phosphomannomutase_and_P"/>
    <property type="match status" value="1"/>
</dbReference>
<dbReference type="SFLD" id="SFLDS00003">
    <property type="entry name" value="Haloacid_Dehalogenase"/>
    <property type="match status" value="1"/>
</dbReference>
<dbReference type="NCBIfam" id="TIGR00099">
    <property type="entry name" value="Cof-subfamily"/>
    <property type="match status" value="1"/>
</dbReference>
<dbReference type="eggNOG" id="COG0561">
    <property type="taxonomic scope" value="Bacteria"/>
</dbReference>
<name>A0A0R1VT78_9LACO</name>
<dbReference type="EMBL" id="AZFU01000008">
    <property type="protein sequence ID" value="KRM05878.1"/>
    <property type="molecule type" value="Genomic_DNA"/>
</dbReference>
<sequence length="263" mass="29674">MIKLIAVDMDGTFLNSQSKYNEVRFKEIHSKLDEKGIHFVVASGNQYYQLKDFFTDYDDIDYVAENGALIRNPEKVYAVHSYPTEAVKAIEKFLLDQVPNLNFLVCGEQAAYGLDILPEKYFKMSSHYYHHLEKIKSFSDIHDKILKFAVQCPDEKTDYFVQLFKDNLSQYSGVTSSGHGDIDIIQPGIHKANGLKELGDILCIKLSEMCAFGDGGNDLEMLREVGDGVAMKNAVPALLEVANHVTDTNDEEGVLNYIEKNIL</sequence>
<gene>
    <name evidence="1" type="ORF">FC59_GL000022</name>
</gene>
<dbReference type="GO" id="GO:0005829">
    <property type="term" value="C:cytosol"/>
    <property type="evidence" value="ECO:0007669"/>
    <property type="project" value="TreeGrafter"/>
</dbReference>